<dbReference type="EMBL" id="SGXF01000002">
    <property type="protein sequence ID" value="RZT01088.1"/>
    <property type="molecule type" value="Genomic_DNA"/>
</dbReference>
<evidence type="ECO:0000313" key="1">
    <source>
        <dbReference type="EMBL" id="RZT01088.1"/>
    </source>
</evidence>
<dbReference type="OrthoDB" id="9767145at2"/>
<organism evidence="1 2">
    <name type="scientific">Cuneatibacter caecimuris</name>
    <dbReference type="NCBI Taxonomy" id="1796618"/>
    <lineage>
        <taxon>Bacteria</taxon>
        <taxon>Bacillati</taxon>
        <taxon>Bacillota</taxon>
        <taxon>Clostridia</taxon>
        <taxon>Lachnospirales</taxon>
        <taxon>Lachnospiraceae</taxon>
        <taxon>Cuneatibacter</taxon>
    </lineage>
</organism>
<sequence length="361" mass="41581">MGRQIREHTYSLINYLEMVKRGEIREDRDVQRLAGQWDAGMRNELIYTALTGDYMQPVILGEEERKGEPARLWLADGVQRTSCLMLFRYGNYKVTSALENSIIECKPGETDGVFDLRGAVFESLPGELKQAFDSFPVRTVIHPRCSTEQISGLIRRYNNQIPMSSSQTALTHVYRYAGRIRELAGHGFFKNCASFTEREKIHGVYEWVICETVTAAFHSGHWQKQAGRMGKYLNTHGTAKEFEILRNVLDRMENLLKERFRGMFNSKDAFIWLALACRFAKRNENLQAFGGFLEAFQDELHCRPVEKYGFKTFDMACDSRTSREKETVIKKLGMLECLLEEWLSGHSAEDHAGAETRKRIS</sequence>
<name>A0A4Q7PLT5_9FIRM</name>
<dbReference type="Proteomes" id="UP000292927">
    <property type="component" value="Unassembled WGS sequence"/>
</dbReference>
<reference evidence="1 2" key="1">
    <citation type="submission" date="2019-02" db="EMBL/GenBank/DDBJ databases">
        <title>Genomic Encyclopedia of Type Strains, Phase IV (KMG-IV): sequencing the most valuable type-strain genomes for metagenomic binning, comparative biology and taxonomic classification.</title>
        <authorList>
            <person name="Goeker M."/>
        </authorList>
    </citation>
    <scope>NUCLEOTIDE SEQUENCE [LARGE SCALE GENOMIC DNA]</scope>
    <source>
        <strain evidence="1 2">DSM 29486</strain>
    </source>
</reference>
<evidence type="ECO:0008006" key="3">
    <source>
        <dbReference type="Google" id="ProtNLM"/>
    </source>
</evidence>
<protein>
    <recommendedName>
        <fullName evidence="3">DUF262 domain-containing protein</fullName>
    </recommendedName>
</protein>
<dbReference type="RefSeq" id="WP_130434669.1">
    <property type="nucleotide sequence ID" value="NZ_SGXF01000002.1"/>
</dbReference>
<comment type="caution">
    <text evidence="1">The sequence shown here is derived from an EMBL/GenBank/DDBJ whole genome shotgun (WGS) entry which is preliminary data.</text>
</comment>
<gene>
    <name evidence="1" type="ORF">EV209_1529</name>
</gene>
<proteinExistence type="predicted"/>
<accession>A0A4Q7PLT5</accession>
<keyword evidence="2" id="KW-1185">Reference proteome</keyword>
<evidence type="ECO:0000313" key="2">
    <source>
        <dbReference type="Proteomes" id="UP000292927"/>
    </source>
</evidence>
<dbReference type="AlphaFoldDB" id="A0A4Q7PLT5"/>